<evidence type="ECO:0000313" key="5">
    <source>
        <dbReference type="Proteomes" id="UP000549113"/>
    </source>
</evidence>
<dbReference type="PROSITE" id="PS51078">
    <property type="entry name" value="ICLR_ED"/>
    <property type="match status" value="1"/>
</dbReference>
<dbReference type="GO" id="GO:0042602">
    <property type="term" value="F:riboflavin reductase (NADPH) activity"/>
    <property type="evidence" value="ECO:0007669"/>
    <property type="project" value="TreeGrafter"/>
</dbReference>
<dbReference type="SUPFAM" id="SSF55781">
    <property type="entry name" value="GAF domain-like"/>
    <property type="match status" value="1"/>
</dbReference>
<dbReference type="Proteomes" id="UP000549113">
    <property type="component" value="Unassembled WGS sequence"/>
</dbReference>
<comment type="similarity">
    <text evidence="1">Belongs to the non-flavoprotein flavin reductase family.</text>
</comment>
<dbReference type="PANTHER" id="PTHR30466:SF11">
    <property type="entry name" value="FLAVIN-DEPENDENT MONOOXYGENASE, REDUCTASE SUBUNIT HSAB"/>
    <property type="match status" value="1"/>
</dbReference>
<evidence type="ECO:0000313" key="4">
    <source>
        <dbReference type="EMBL" id="MBB4140283.1"/>
    </source>
</evidence>
<protein>
    <submittedName>
        <fullName evidence="4">Flavin reductase (DIM6/NTAB) family NADH-FMN oxidoreductase RutF</fullName>
    </submittedName>
</protein>
<dbReference type="RefSeq" id="WP_183499843.1">
    <property type="nucleotide sequence ID" value="NZ_BAABCO010000002.1"/>
</dbReference>
<keyword evidence="5" id="KW-1185">Reference proteome</keyword>
<dbReference type="InterPro" id="IPR012349">
    <property type="entry name" value="Split_barrel_FMN-bd"/>
</dbReference>
<name>A0AA40VNC9_9MICO</name>
<dbReference type="Gene3D" id="2.30.110.10">
    <property type="entry name" value="Electron Transport, Fmn-binding Protein, Chain A"/>
    <property type="match status" value="1"/>
</dbReference>
<gene>
    <name evidence="4" type="ORF">BKA10_002077</name>
</gene>
<evidence type="ECO:0000256" key="2">
    <source>
        <dbReference type="ARBA" id="ARBA00023002"/>
    </source>
</evidence>
<dbReference type="Pfam" id="PF01613">
    <property type="entry name" value="Flavin_Reduct"/>
    <property type="match status" value="1"/>
</dbReference>
<feature type="domain" description="IclR-ED" evidence="3">
    <location>
        <begin position="174"/>
        <end position="391"/>
    </location>
</feature>
<evidence type="ECO:0000256" key="1">
    <source>
        <dbReference type="ARBA" id="ARBA00008898"/>
    </source>
</evidence>
<dbReference type="InterPro" id="IPR014757">
    <property type="entry name" value="Tscrpt_reg_IclR_C"/>
</dbReference>
<dbReference type="GO" id="GO:0010181">
    <property type="term" value="F:FMN binding"/>
    <property type="evidence" value="ECO:0007669"/>
    <property type="project" value="InterPro"/>
</dbReference>
<evidence type="ECO:0000259" key="3">
    <source>
        <dbReference type="PROSITE" id="PS51078"/>
    </source>
</evidence>
<organism evidence="4 5">
    <name type="scientific">Microbacterium invictum</name>
    <dbReference type="NCBI Taxonomy" id="515415"/>
    <lineage>
        <taxon>Bacteria</taxon>
        <taxon>Bacillati</taxon>
        <taxon>Actinomycetota</taxon>
        <taxon>Actinomycetes</taxon>
        <taxon>Micrococcales</taxon>
        <taxon>Microbacteriaceae</taxon>
        <taxon>Microbacterium</taxon>
    </lineage>
</organism>
<dbReference type="InterPro" id="IPR002563">
    <property type="entry name" value="Flavin_Rdtase-like_dom"/>
</dbReference>
<reference evidence="4 5" key="1">
    <citation type="submission" date="2020-08" db="EMBL/GenBank/DDBJ databases">
        <title>Sequencing the genomes of 1000 actinobacteria strains.</title>
        <authorList>
            <person name="Klenk H.-P."/>
        </authorList>
    </citation>
    <scope>NUCLEOTIDE SEQUENCE [LARGE SCALE GENOMIC DNA]</scope>
    <source>
        <strain evidence="4 5">DSM 19600</strain>
    </source>
</reference>
<dbReference type="PANTHER" id="PTHR30466">
    <property type="entry name" value="FLAVIN REDUCTASE"/>
    <property type="match status" value="1"/>
</dbReference>
<sequence length="392" mass="42271">MVQRPEGAAVEGGQPDAPWYREVLGHFPTGVAVVTALDAERDPVAMVVGSFVSVSLDPPLVAYFPQKSSSTYARLYDSPRFVISVLAADQEQLCRRLASKDPRKLDGVPLRSTAAATPVIDGCVAWIECDLETRHDGGDHDIVVGRIVQMARPDPRLPLVFFQGGYGRFSPSSLVMPTEKDLIPALRAVEAARATFEDIAARAGHGIQVIARIADELVLLASAGGSGQDALASHVGRRMPHKPPLGALFVAEDDALADRWLSHARTDAVRGVYSAMLDRVRERGWSLAAADPWHVEWNETLKEFSGGVYTPSVERRILELIDQRAGDYEPEAGLAVESIRLLVAPVRDAEGAVVLEILLLDIGPDVDTARREELLALLLAGADDASKAISAL</sequence>
<dbReference type="SUPFAM" id="SSF50475">
    <property type="entry name" value="FMN-binding split barrel"/>
    <property type="match status" value="1"/>
</dbReference>
<keyword evidence="2" id="KW-0560">Oxidoreductase</keyword>
<comment type="caution">
    <text evidence="4">The sequence shown here is derived from an EMBL/GenBank/DDBJ whole genome shotgun (WGS) entry which is preliminary data.</text>
</comment>
<dbReference type="InterPro" id="IPR029016">
    <property type="entry name" value="GAF-like_dom_sf"/>
</dbReference>
<proteinExistence type="inferred from homology"/>
<accession>A0AA40VNC9</accession>
<dbReference type="SMART" id="SM00903">
    <property type="entry name" value="Flavin_Reduct"/>
    <property type="match status" value="1"/>
</dbReference>
<dbReference type="EMBL" id="JACIFH010000001">
    <property type="protein sequence ID" value="MBB4140283.1"/>
    <property type="molecule type" value="Genomic_DNA"/>
</dbReference>
<dbReference type="AlphaFoldDB" id="A0AA40VNC9"/>
<dbReference type="Gene3D" id="3.30.450.40">
    <property type="match status" value="1"/>
</dbReference>
<dbReference type="InterPro" id="IPR050268">
    <property type="entry name" value="NADH-dep_flavin_reductase"/>
</dbReference>